<evidence type="ECO:0008006" key="7">
    <source>
        <dbReference type="Google" id="ProtNLM"/>
    </source>
</evidence>
<keyword evidence="2" id="KW-0479">Metal-binding</keyword>
<sequence length="381" mass="43193">MAQTDSLLEGLGGPVLVFLAGATAAYLLAMRVWGRYRLRHIKGPLWAGWTDLWLIYTTARCEIFEGYAELYEKYGENLRPKYVACGDAAEMRRVWAYNGRGVEGIHESIDAGVSRFVRLIEKKYLSTEIEYRPVDFARKMQYHTIDLVSELAFGEPFGFVGADQDLWGYIRQLHDSRPIFHREIVAAVGQRRCWAWSLDSYCEIRRCETVGPGKIERSDILGSWIRRGVTQAEVEQEAMVQILAGADTTSSPIIAVIAHVITKPGLYRQMQDEIDKAAVDGRISSPVAYAEARKLPFLQACIKEALHMRPPVSGTMPKVSNEDTVVRRQLAYFMTNKTLVELFRLFDFAVINAAKPITLLAVGSVFFSDFKLRITKRMFDT</sequence>
<dbReference type="InterPro" id="IPR050121">
    <property type="entry name" value="Cytochrome_P450_monoxygenase"/>
</dbReference>
<keyword evidence="1" id="KW-0349">Heme</keyword>
<keyword evidence="4" id="KW-0472">Membrane</keyword>
<dbReference type="RefSeq" id="XP_070921527.1">
    <property type="nucleotide sequence ID" value="XM_071065426.1"/>
</dbReference>
<gene>
    <name evidence="5" type="ORF">MFIFM68171_10007</name>
</gene>
<proteinExistence type="predicted"/>
<dbReference type="SUPFAM" id="SSF48264">
    <property type="entry name" value="Cytochrome P450"/>
    <property type="match status" value="1"/>
</dbReference>
<evidence type="ECO:0000313" key="6">
    <source>
        <dbReference type="Proteomes" id="UP001628179"/>
    </source>
</evidence>
<evidence type="ECO:0000256" key="1">
    <source>
        <dbReference type="ARBA" id="ARBA00022617"/>
    </source>
</evidence>
<dbReference type="GeneID" id="98180749"/>
<dbReference type="PANTHER" id="PTHR24305:SF168">
    <property type="entry name" value="P450, PUTATIVE (EUROFUNG)-RELATED"/>
    <property type="match status" value="1"/>
</dbReference>
<dbReference type="PANTHER" id="PTHR24305">
    <property type="entry name" value="CYTOCHROME P450"/>
    <property type="match status" value="1"/>
</dbReference>
<protein>
    <recommendedName>
        <fullName evidence="7">Cytochrome P450</fullName>
    </recommendedName>
</protein>
<dbReference type="InterPro" id="IPR036396">
    <property type="entry name" value="Cyt_P450_sf"/>
</dbReference>
<dbReference type="InterPro" id="IPR001128">
    <property type="entry name" value="Cyt_P450"/>
</dbReference>
<dbReference type="Proteomes" id="UP001628179">
    <property type="component" value="Unassembled WGS sequence"/>
</dbReference>
<evidence type="ECO:0000256" key="4">
    <source>
        <dbReference type="SAM" id="Phobius"/>
    </source>
</evidence>
<keyword evidence="4" id="KW-1133">Transmembrane helix</keyword>
<comment type="caution">
    <text evidence="5">The sequence shown here is derived from an EMBL/GenBank/DDBJ whole genome shotgun (WGS) entry which is preliminary data.</text>
</comment>
<evidence type="ECO:0000256" key="3">
    <source>
        <dbReference type="ARBA" id="ARBA00023004"/>
    </source>
</evidence>
<keyword evidence="4" id="KW-0812">Transmembrane</keyword>
<feature type="transmembrane region" description="Helical" evidence="4">
    <location>
        <begin position="12"/>
        <end position="33"/>
    </location>
</feature>
<evidence type="ECO:0000313" key="5">
    <source>
        <dbReference type="EMBL" id="GAB1319797.1"/>
    </source>
</evidence>
<reference evidence="5 6" key="1">
    <citation type="submission" date="2024-09" db="EMBL/GenBank/DDBJ databases">
        <title>Itraconazole resistance in Madurella fahalii resulting from another homologue of gene encoding cytochrome P450 14-alpha sterol demethylase (CYP51).</title>
        <authorList>
            <person name="Yoshioka I."/>
            <person name="Fahal A.H."/>
            <person name="Kaneko S."/>
            <person name="Yaguchi T."/>
        </authorList>
    </citation>
    <scope>NUCLEOTIDE SEQUENCE [LARGE SCALE GENOMIC DNA]</scope>
    <source>
        <strain evidence="5 6">IFM 68171</strain>
    </source>
</reference>
<name>A0ABQ0GPW6_9PEZI</name>
<evidence type="ECO:0000256" key="2">
    <source>
        <dbReference type="ARBA" id="ARBA00022723"/>
    </source>
</evidence>
<keyword evidence="3" id="KW-0408">Iron</keyword>
<dbReference type="Gene3D" id="1.10.630.10">
    <property type="entry name" value="Cytochrome P450"/>
    <property type="match status" value="1"/>
</dbReference>
<keyword evidence="6" id="KW-1185">Reference proteome</keyword>
<dbReference type="EMBL" id="BAAFSV010000005">
    <property type="protein sequence ID" value="GAB1319797.1"/>
    <property type="molecule type" value="Genomic_DNA"/>
</dbReference>
<accession>A0ABQ0GPW6</accession>
<organism evidence="5 6">
    <name type="scientific">Madurella fahalii</name>
    <dbReference type="NCBI Taxonomy" id="1157608"/>
    <lineage>
        <taxon>Eukaryota</taxon>
        <taxon>Fungi</taxon>
        <taxon>Dikarya</taxon>
        <taxon>Ascomycota</taxon>
        <taxon>Pezizomycotina</taxon>
        <taxon>Sordariomycetes</taxon>
        <taxon>Sordariomycetidae</taxon>
        <taxon>Sordariales</taxon>
        <taxon>Sordariales incertae sedis</taxon>
        <taxon>Madurella</taxon>
    </lineage>
</organism>
<dbReference type="Pfam" id="PF00067">
    <property type="entry name" value="p450"/>
    <property type="match status" value="1"/>
</dbReference>